<dbReference type="AlphaFoldDB" id="A0A6A6DGW4"/>
<evidence type="ECO:0000313" key="2">
    <source>
        <dbReference type="Proteomes" id="UP000800200"/>
    </source>
</evidence>
<dbReference type="PANTHER" id="PTHR33337">
    <property type="entry name" value="GFA DOMAIN-CONTAINING PROTEIN"/>
    <property type="match status" value="1"/>
</dbReference>
<organism evidence="1 2">
    <name type="scientific">Zopfia rhizophila CBS 207.26</name>
    <dbReference type="NCBI Taxonomy" id="1314779"/>
    <lineage>
        <taxon>Eukaryota</taxon>
        <taxon>Fungi</taxon>
        <taxon>Dikarya</taxon>
        <taxon>Ascomycota</taxon>
        <taxon>Pezizomycotina</taxon>
        <taxon>Dothideomycetes</taxon>
        <taxon>Dothideomycetes incertae sedis</taxon>
        <taxon>Zopfiaceae</taxon>
        <taxon>Zopfia</taxon>
    </lineage>
</organism>
<dbReference type="EMBL" id="ML994673">
    <property type="protein sequence ID" value="KAF2178707.1"/>
    <property type="molecule type" value="Genomic_DNA"/>
</dbReference>
<evidence type="ECO:0008006" key="3">
    <source>
        <dbReference type="Google" id="ProtNLM"/>
    </source>
</evidence>
<dbReference type="PANTHER" id="PTHR33337:SF40">
    <property type="entry name" value="CENP-V_GFA DOMAIN-CONTAINING PROTEIN-RELATED"/>
    <property type="match status" value="1"/>
</dbReference>
<dbReference type="InterPro" id="IPR011057">
    <property type="entry name" value="Mss4-like_sf"/>
</dbReference>
<name>A0A6A6DGW4_9PEZI</name>
<gene>
    <name evidence="1" type="ORF">K469DRAFT_717914</name>
</gene>
<dbReference type="Proteomes" id="UP000800200">
    <property type="component" value="Unassembled WGS sequence"/>
</dbReference>
<proteinExistence type="predicted"/>
<accession>A0A6A6DGW4</accession>
<dbReference type="OrthoDB" id="5422068at2759"/>
<sequence length="259" mass="28473">MVLPDEPFTLRGGCSCGAIRYRIDVPAKANRPPNFTLGHNPDMSDPKTARIPCVAACHCNDCRLAVGTVPSQVIICAANMVTVSALPRDPKVEETRAITGRLMKLLQPSTSAEESDARRPPYLPALDVLRPNLPGSQDTWLRFFHTINCSSEMFSRAFCGRCGTMVCYHFAIKVLVDYVGDPVVMPDSWSDCIDIMLGTIDREQLDQPWMAPERELNFNDGISWAKAVAVKGLPGPKHPAGLFGQFVDEDVVEAIAKQK</sequence>
<dbReference type="Gene3D" id="2.170.150.70">
    <property type="match status" value="1"/>
</dbReference>
<protein>
    <recommendedName>
        <fullName evidence="3">CENP-V/GFA domain-containing protein</fullName>
    </recommendedName>
</protein>
<reference evidence="1" key="1">
    <citation type="journal article" date="2020" name="Stud. Mycol.">
        <title>101 Dothideomycetes genomes: a test case for predicting lifestyles and emergence of pathogens.</title>
        <authorList>
            <person name="Haridas S."/>
            <person name="Albert R."/>
            <person name="Binder M."/>
            <person name="Bloem J."/>
            <person name="Labutti K."/>
            <person name="Salamov A."/>
            <person name="Andreopoulos B."/>
            <person name="Baker S."/>
            <person name="Barry K."/>
            <person name="Bills G."/>
            <person name="Bluhm B."/>
            <person name="Cannon C."/>
            <person name="Castanera R."/>
            <person name="Culley D."/>
            <person name="Daum C."/>
            <person name="Ezra D."/>
            <person name="Gonzalez J."/>
            <person name="Henrissat B."/>
            <person name="Kuo A."/>
            <person name="Liang C."/>
            <person name="Lipzen A."/>
            <person name="Lutzoni F."/>
            <person name="Magnuson J."/>
            <person name="Mondo S."/>
            <person name="Nolan M."/>
            <person name="Ohm R."/>
            <person name="Pangilinan J."/>
            <person name="Park H.-J."/>
            <person name="Ramirez L."/>
            <person name="Alfaro M."/>
            <person name="Sun H."/>
            <person name="Tritt A."/>
            <person name="Yoshinaga Y."/>
            <person name="Zwiers L.-H."/>
            <person name="Turgeon B."/>
            <person name="Goodwin S."/>
            <person name="Spatafora J."/>
            <person name="Crous P."/>
            <person name="Grigoriev I."/>
        </authorList>
    </citation>
    <scope>NUCLEOTIDE SEQUENCE</scope>
    <source>
        <strain evidence="1">CBS 207.26</strain>
    </source>
</reference>
<keyword evidence="2" id="KW-1185">Reference proteome</keyword>
<evidence type="ECO:0000313" key="1">
    <source>
        <dbReference type="EMBL" id="KAF2178707.1"/>
    </source>
</evidence>
<dbReference type="SUPFAM" id="SSF51316">
    <property type="entry name" value="Mss4-like"/>
    <property type="match status" value="1"/>
</dbReference>